<dbReference type="AlphaFoldDB" id="A0A6N8IY99"/>
<dbReference type="SUPFAM" id="SSF55729">
    <property type="entry name" value="Acyl-CoA N-acyltransferases (Nat)"/>
    <property type="match status" value="1"/>
</dbReference>
<dbReference type="InterPro" id="IPR000182">
    <property type="entry name" value="GNAT_dom"/>
</dbReference>
<dbReference type="EMBL" id="WSEL01000009">
    <property type="protein sequence ID" value="MVQ30926.1"/>
    <property type="molecule type" value="Genomic_DNA"/>
</dbReference>
<dbReference type="PROSITE" id="PS51186">
    <property type="entry name" value="GNAT"/>
    <property type="match status" value="1"/>
</dbReference>
<organism evidence="2 3">
    <name type="scientific">Ramlibacter pinisoli</name>
    <dbReference type="NCBI Taxonomy" id="2682844"/>
    <lineage>
        <taxon>Bacteria</taxon>
        <taxon>Pseudomonadati</taxon>
        <taxon>Pseudomonadota</taxon>
        <taxon>Betaproteobacteria</taxon>
        <taxon>Burkholderiales</taxon>
        <taxon>Comamonadaceae</taxon>
        <taxon>Ramlibacter</taxon>
    </lineage>
</organism>
<feature type="domain" description="N-acetyltransferase" evidence="1">
    <location>
        <begin position="5"/>
        <end position="173"/>
    </location>
</feature>
<dbReference type="GO" id="GO:0016747">
    <property type="term" value="F:acyltransferase activity, transferring groups other than amino-acyl groups"/>
    <property type="evidence" value="ECO:0007669"/>
    <property type="project" value="InterPro"/>
</dbReference>
<accession>A0A6N8IY99</accession>
<sequence length="176" mass="18997">MPAPATIRRLLPADAEAYRALMLEAYAATPDAFTSTVAERSALPLPWWAARLADDPGAGQRVCGAFVDGALAGAAGLAFEQRERTRHKALLFGMTVRPVFRRHGLGRALVEAVLREAAAAPSTRVVQLTVTDTNRAALRLYAACGFQPFGTEPMAVRVDGRDVAKVHMWRLVDRSG</sequence>
<gene>
    <name evidence="2" type="ORF">GON04_15815</name>
</gene>
<dbReference type="PANTHER" id="PTHR43072">
    <property type="entry name" value="N-ACETYLTRANSFERASE"/>
    <property type="match status" value="1"/>
</dbReference>
<dbReference type="CDD" id="cd04301">
    <property type="entry name" value="NAT_SF"/>
    <property type="match status" value="1"/>
</dbReference>
<protein>
    <submittedName>
        <fullName evidence="2">GNAT family N-acetyltransferase</fullName>
    </submittedName>
</protein>
<dbReference type="InterPro" id="IPR016181">
    <property type="entry name" value="Acyl_CoA_acyltransferase"/>
</dbReference>
<dbReference type="Pfam" id="PF00583">
    <property type="entry name" value="Acetyltransf_1"/>
    <property type="match status" value="1"/>
</dbReference>
<dbReference type="Proteomes" id="UP000469385">
    <property type="component" value="Unassembled WGS sequence"/>
</dbReference>
<keyword evidence="3" id="KW-1185">Reference proteome</keyword>
<dbReference type="Gene3D" id="3.40.630.30">
    <property type="match status" value="1"/>
</dbReference>
<comment type="caution">
    <text evidence="2">The sequence shown here is derived from an EMBL/GenBank/DDBJ whole genome shotgun (WGS) entry which is preliminary data.</text>
</comment>
<evidence type="ECO:0000313" key="3">
    <source>
        <dbReference type="Proteomes" id="UP000469385"/>
    </source>
</evidence>
<name>A0A6N8IY99_9BURK</name>
<evidence type="ECO:0000259" key="1">
    <source>
        <dbReference type="PROSITE" id="PS51186"/>
    </source>
</evidence>
<evidence type="ECO:0000313" key="2">
    <source>
        <dbReference type="EMBL" id="MVQ30926.1"/>
    </source>
</evidence>
<proteinExistence type="predicted"/>
<reference evidence="2 3" key="1">
    <citation type="submission" date="2019-12" db="EMBL/GenBank/DDBJ databases">
        <authorList>
            <person name="Huq M.A."/>
        </authorList>
    </citation>
    <scope>NUCLEOTIDE SEQUENCE [LARGE SCALE GENOMIC DNA]</scope>
    <source>
        <strain evidence="2 3">MAH-25</strain>
    </source>
</reference>
<dbReference type="RefSeq" id="WP_157399028.1">
    <property type="nucleotide sequence ID" value="NZ_WSEL01000009.1"/>
</dbReference>
<keyword evidence="2" id="KW-0808">Transferase</keyword>